<dbReference type="InterPro" id="IPR006626">
    <property type="entry name" value="PbH1"/>
</dbReference>
<dbReference type="GO" id="GO:0004650">
    <property type="term" value="F:polygalacturonase activity"/>
    <property type="evidence" value="ECO:0007669"/>
    <property type="project" value="InterPro"/>
</dbReference>
<sequence>MNSYYDVSQYGILPNCGENLTQPINQLIEKIHSLGGGTIFFPSGEYLTGSVCLLSNITLYLSEGAVLLGSGSYEDYPMVTASELPGWGMDTHSGLICARDAENIAVCGRGTINGQGWHWWHKKFDDRPRCLEFIGCSRILIKDIRIINSPMWTIHPVHSEIITIHNVTIQNPVDSPNTDGINPESCRNIHISNCHISVGDDCIAIKSGREFDTYIKEWASENITITNCTMAGGHGGIVIGSEMSGGVRNVTISNCIFQNTDRGFRVKTRRLRGGTVENIRVSNIIMEHVYCPLIINCYYPCATLPDDEEYCSSRKEMAVTDSTPIFRNLFFSDIIVQNATAAAGFISGLPEMPVEGLFIDNMTVNMASGTSIAQEPAMTYEHKKMAGEGFLIEYANHVVLTNVTINCKTAENFSIHHCSEVTIR</sequence>
<proteinExistence type="inferred from homology"/>
<dbReference type="PANTHER" id="PTHR31339:SF9">
    <property type="entry name" value="PLASMIN AND FIBRONECTIN-BINDING PROTEIN A"/>
    <property type="match status" value="1"/>
</dbReference>
<dbReference type="AlphaFoldDB" id="A0AA37JDI6"/>
<dbReference type="Proteomes" id="UP001055091">
    <property type="component" value="Unassembled WGS sequence"/>
</dbReference>
<evidence type="ECO:0000256" key="1">
    <source>
        <dbReference type="ARBA" id="ARBA00008834"/>
    </source>
</evidence>
<dbReference type="InterPro" id="IPR012334">
    <property type="entry name" value="Pectin_lyas_fold"/>
</dbReference>
<reference evidence="5" key="1">
    <citation type="submission" date="2022-01" db="EMBL/GenBank/DDBJ databases">
        <title>Novel bile acid biosynthetic pathways are enriched in the microbiome of centenarians.</title>
        <authorList>
            <person name="Sato Y."/>
            <person name="Atarashi K."/>
            <person name="Plichta R.D."/>
            <person name="Arai Y."/>
            <person name="Sasajima S."/>
            <person name="Kearney M.S."/>
            <person name="Suda W."/>
            <person name="Takeshita K."/>
            <person name="Sasaki T."/>
            <person name="Okamoto S."/>
            <person name="Skelly N.A."/>
            <person name="Okamura Y."/>
            <person name="Vlamakis H."/>
            <person name="Li Y."/>
            <person name="Tanoue T."/>
            <person name="Takei H."/>
            <person name="Nittono H."/>
            <person name="Narushima S."/>
            <person name="Irie J."/>
            <person name="Itoh H."/>
            <person name="Moriya K."/>
            <person name="Sugiura Y."/>
            <person name="Suematsu M."/>
            <person name="Moritoki N."/>
            <person name="Shibata S."/>
            <person name="Littman R.D."/>
            <person name="Fischbach A.M."/>
            <person name="Uwamino Y."/>
            <person name="Inoue T."/>
            <person name="Honda A."/>
            <person name="Hattori M."/>
            <person name="Murai T."/>
            <person name="Xavier J.R."/>
            <person name="Hirose N."/>
            <person name="Honda K."/>
        </authorList>
    </citation>
    <scope>NUCLEOTIDE SEQUENCE</scope>
    <source>
        <strain evidence="5">CE91-St55</strain>
    </source>
</reference>
<gene>
    <name evidence="5" type="ORF">CE91St55_13240</name>
</gene>
<dbReference type="Pfam" id="PF00295">
    <property type="entry name" value="Glyco_hydro_28"/>
    <property type="match status" value="1"/>
</dbReference>
<evidence type="ECO:0000256" key="4">
    <source>
        <dbReference type="RuleBase" id="RU361169"/>
    </source>
</evidence>
<comment type="similarity">
    <text evidence="1 4">Belongs to the glycosyl hydrolase 28 family.</text>
</comment>
<name>A0AA37JDI6_9FIRM</name>
<evidence type="ECO:0000313" key="6">
    <source>
        <dbReference type="Proteomes" id="UP001055091"/>
    </source>
</evidence>
<dbReference type="InterPro" id="IPR000743">
    <property type="entry name" value="Glyco_hydro_28"/>
</dbReference>
<dbReference type="GO" id="GO:0005975">
    <property type="term" value="P:carbohydrate metabolic process"/>
    <property type="evidence" value="ECO:0007669"/>
    <property type="project" value="InterPro"/>
</dbReference>
<dbReference type="InterPro" id="IPR011050">
    <property type="entry name" value="Pectin_lyase_fold/virulence"/>
</dbReference>
<evidence type="ECO:0000256" key="3">
    <source>
        <dbReference type="ARBA" id="ARBA00023295"/>
    </source>
</evidence>
<comment type="caution">
    <text evidence="5">The sequence shown here is derived from an EMBL/GenBank/DDBJ whole genome shotgun (WGS) entry which is preliminary data.</text>
</comment>
<dbReference type="PANTHER" id="PTHR31339">
    <property type="entry name" value="PECTIN LYASE-RELATED"/>
    <property type="match status" value="1"/>
</dbReference>
<dbReference type="Gene3D" id="2.160.20.10">
    <property type="entry name" value="Single-stranded right-handed beta-helix, Pectin lyase-like"/>
    <property type="match status" value="1"/>
</dbReference>
<dbReference type="InterPro" id="IPR051801">
    <property type="entry name" value="GH28_Enzymes"/>
</dbReference>
<evidence type="ECO:0000256" key="2">
    <source>
        <dbReference type="ARBA" id="ARBA00022801"/>
    </source>
</evidence>
<dbReference type="EMBL" id="BQNJ01000001">
    <property type="protein sequence ID" value="GKG99342.1"/>
    <property type="molecule type" value="Genomic_DNA"/>
</dbReference>
<dbReference type="SMART" id="SM00710">
    <property type="entry name" value="PbH1"/>
    <property type="match status" value="5"/>
</dbReference>
<dbReference type="SUPFAM" id="SSF51126">
    <property type="entry name" value="Pectin lyase-like"/>
    <property type="match status" value="1"/>
</dbReference>
<dbReference type="PROSITE" id="PS00502">
    <property type="entry name" value="POLYGALACTURONASE"/>
    <property type="match status" value="1"/>
</dbReference>
<keyword evidence="2 4" id="KW-0378">Hydrolase</keyword>
<keyword evidence="3 4" id="KW-0326">Glycosidase</keyword>
<accession>A0AA37JDI6</accession>
<evidence type="ECO:0000313" key="5">
    <source>
        <dbReference type="EMBL" id="GKG99342.1"/>
    </source>
</evidence>
<protein>
    <submittedName>
        <fullName evidence="5">Endopolygalacturonase</fullName>
    </submittedName>
</protein>
<dbReference type="RefSeq" id="WP_118040743.1">
    <property type="nucleotide sequence ID" value="NZ_BQNJ01000001.1"/>
</dbReference>
<organism evidence="5 6">
    <name type="scientific">Hungatella hathewayi</name>
    <dbReference type="NCBI Taxonomy" id="154046"/>
    <lineage>
        <taxon>Bacteria</taxon>
        <taxon>Bacillati</taxon>
        <taxon>Bacillota</taxon>
        <taxon>Clostridia</taxon>
        <taxon>Lachnospirales</taxon>
        <taxon>Lachnospiraceae</taxon>
        <taxon>Hungatella</taxon>
    </lineage>
</organism>